<evidence type="ECO:0000313" key="3">
    <source>
        <dbReference type="Proteomes" id="UP000034627"/>
    </source>
</evidence>
<dbReference type="Proteomes" id="UP000034627">
    <property type="component" value="Unassembled WGS sequence"/>
</dbReference>
<gene>
    <name evidence="2" type="ORF">UT93_C0026G0001</name>
</gene>
<reference evidence="2 3" key="1">
    <citation type="journal article" date="2015" name="Nature">
        <title>rRNA introns, odd ribosomes, and small enigmatic genomes across a large radiation of phyla.</title>
        <authorList>
            <person name="Brown C.T."/>
            <person name="Hug L.A."/>
            <person name="Thomas B.C."/>
            <person name="Sharon I."/>
            <person name="Castelle C.J."/>
            <person name="Singh A."/>
            <person name="Wilkins M.J."/>
            <person name="Williams K.H."/>
            <person name="Banfield J.F."/>
        </authorList>
    </citation>
    <scope>NUCLEOTIDE SEQUENCE [LARGE SCALE GENOMIC DNA]</scope>
</reference>
<feature type="transmembrane region" description="Helical" evidence="1">
    <location>
        <begin position="67"/>
        <end position="84"/>
    </location>
</feature>
<name>A0A0G0RZ10_9BACT</name>
<dbReference type="EMBL" id="LBYR01000026">
    <property type="protein sequence ID" value="KKR55201.1"/>
    <property type="molecule type" value="Genomic_DNA"/>
</dbReference>
<evidence type="ECO:0000313" key="2">
    <source>
        <dbReference type="EMBL" id="KKR55201.1"/>
    </source>
</evidence>
<accession>A0A0G0RZ10</accession>
<comment type="caution">
    <text evidence="2">The sequence shown here is derived from an EMBL/GenBank/DDBJ whole genome shotgun (WGS) entry which is preliminary data.</text>
</comment>
<proteinExistence type="predicted"/>
<keyword evidence="1" id="KW-1133">Transmembrane helix</keyword>
<organism evidence="2 3">
    <name type="scientific">Candidatus Woesebacteria bacterium GW2011_GWF1_40_24</name>
    <dbReference type="NCBI Taxonomy" id="1618601"/>
    <lineage>
        <taxon>Bacteria</taxon>
        <taxon>Candidatus Woeseibacteriota</taxon>
    </lineage>
</organism>
<sequence length="92" mass="10306">MVEKDALVRLPLFDFPGMEVRVDGEKVAHINNDCRGQEFCLGLITFTVPAGQHLIEAELTDTPIRKIGNYLSLISIGVIIWLIIKKDAKKTK</sequence>
<keyword evidence="1" id="KW-0472">Membrane</keyword>
<protein>
    <submittedName>
        <fullName evidence="2">Uncharacterized protein</fullName>
    </submittedName>
</protein>
<dbReference type="AlphaFoldDB" id="A0A0G0RZ10"/>
<keyword evidence="1" id="KW-0812">Transmembrane</keyword>
<evidence type="ECO:0000256" key="1">
    <source>
        <dbReference type="SAM" id="Phobius"/>
    </source>
</evidence>